<name>A0ABN3YB12_9ACTN</name>
<protein>
    <submittedName>
        <fullName evidence="3">Alpha/beta hydrolase</fullName>
    </submittedName>
</protein>
<organism evidence="3 4">
    <name type="scientific">Gordonia defluvii</name>
    <dbReference type="NCBI Taxonomy" id="283718"/>
    <lineage>
        <taxon>Bacteria</taxon>
        <taxon>Bacillati</taxon>
        <taxon>Actinomycetota</taxon>
        <taxon>Actinomycetes</taxon>
        <taxon>Mycobacteriales</taxon>
        <taxon>Gordoniaceae</taxon>
        <taxon>Gordonia</taxon>
    </lineage>
</organism>
<proteinExistence type="predicted"/>
<dbReference type="InterPro" id="IPR010427">
    <property type="entry name" value="DUF1023"/>
</dbReference>
<sequence length="511" mass="54107">MLSVDEVAGWPDRPLAPAARQARDNGRTVRAEVVAARTQLTGLTRWRGQARAGADRRLGQELDHAEEVARVLAAFADAADEAGAELAAGRDRIMRLIGDQSGFQLGERPRGVDAAGEKREPDPRVVAALAELDDVDRRGAARLARLGADLAAMAGGHVTVGTPEGRRDPDGVINRLVAMTPDQRRDLLQRMTPVDLERLIAANPQVLGKLDGIPFPVRIAANRRAIEEALESEIRRGAGDGLRARQLRDMLGTISNPNDPRHRMRRQFITFANTRAGRSIEMFGAVRPDMRGAAVYVPGTGTTMDTAGRNRTAAWHLANRSGAPVFLYLDGRFPPNLAMAVSPGFATAMAPNLVSFGAALAAELAGQAPGARTTFIGHSYGGTVVGTAEQLGLRADRVVYASASGTGVLPGGAAAWVNHDGTQRFSVTPPADPIQPVQSSGAHGGDPDTAPGVTRMDSGDYASGERVRGVRGHGGYFDDPGSDAFTNMVAVIRGEPVTPYVRRESDQPGLG</sequence>
<keyword evidence="3" id="KW-0378">Hydrolase</keyword>
<evidence type="ECO:0000259" key="2">
    <source>
        <dbReference type="Pfam" id="PF06259"/>
    </source>
</evidence>
<dbReference type="InterPro" id="IPR029058">
    <property type="entry name" value="AB_hydrolase_fold"/>
</dbReference>
<dbReference type="SUPFAM" id="SSF53474">
    <property type="entry name" value="alpha/beta-Hydrolases"/>
    <property type="match status" value="1"/>
</dbReference>
<comment type="caution">
    <text evidence="3">The sequence shown here is derived from an EMBL/GenBank/DDBJ whole genome shotgun (WGS) entry which is preliminary data.</text>
</comment>
<accession>A0ABN3YB12</accession>
<feature type="domain" description="DUF1023" evidence="2">
    <location>
        <begin position="336"/>
        <end position="437"/>
    </location>
</feature>
<evidence type="ECO:0000256" key="1">
    <source>
        <dbReference type="SAM" id="MobiDB-lite"/>
    </source>
</evidence>
<gene>
    <name evidence="3" type="ORF">GCM10010528_03190</name>
</gene>
<dbReference type="EMBL" id="BAAAVS010000002">
    <property type="protein sequence ID" value="GAA3024562.1"/>
    <property type="molecule type" value="Genomic_DNA"/>
</dbReference>
<dbReference type="RefSeq" id="WP_290704029.1">
    <property type="nucleotide sequence ID" value="NZ_BAAAVS010000002.1"/>
</dbReference>
<dbReference type="GO" id="GO:0016787">
    <property type="term" value="F:hydrolase activity"/>
    <property type="evidence" value="ECO:0007669"/>
    <property type="project" value="UniProtKB-KW"/>
</dbReference>
<dbReference type="Pfam" id="PF06259">
    <property type="entry name" value="Abhydrolase_8"/>
    <property type="match status" value="1"/>
</dbReference>
<reference evidence="3 4" key="1">
    <citation type="journal article" date="2019" name="Int. J. Syst. Evol. Microbiol.">
        <title>The Global Catalogue of Microorganisms (GCM) 10K type strain sequencing project: providing services to taxonomists for standard genome sequencing and annotation.</title>
        <authorList>
            <consortium name="The Broad Institute Genomics Platform"/>
            <consortium name="The Broad Institute Genome Sequencing Center for Infectious Disease"/>
            <person name="Wu L."/>
            <person name="Ma J."/>
        </authorList>
    </citation>
    <scope>NUCLEOTIDE SEQUENCE [LARGE SCALE GENOMIC DNA]</scope>
    <source>
        <strain evidence="3 4">JCM 14234</strain>
    </source>
</reference>
<keyword evidence="4" id="KW-1185">Reference proteome</keyword>
<feature type="region of interest" description="Disordered" evidence="1">
    <location>
        <begin position="423"/>
        <end position="475"/>
    </location>
</feature>
<dbReference type="Proteomes" id="UP001501035">
    <property type="component" value="Unassembled WGS sequence"/>
</dbReference>
<evidence type="ECO:0000313" key="4">
    <source>
        <dbReference type="Proteomes" id="UP001501035"/>
    </source>
</evidence>
<evidence type="ECO:0000313" key="3">
    <source>
        <dbReference type="EMBL" id="GAA3024562.1"/>
    </source>
</evidence>